<evidence type="ECO:0000313" key="2">
    <source>
        <dbReference type="EMBL" id="VTJ57371.1"/>
    </source>
</evidence>
<sequence>MLCLRGSYSHHAQAVIILQPLVKIISLNISHDSCLFRMPLAQLQPPMDAQGHPEREPGVGQQLGHVWILLHISSRGSPVHVPSRTPVAPSTAAWHGR</sequence>
<proteinExistence type="predicted"/>
<evidence type="ECO:0000256" key="1">
    <source>
        <dbReference type="SAM" id="MobiDB-lite"/>
    </source>
</evidence>
<gene>
    <name evidence="2" type="ORF">MONAX_5E043254</name>
</gene>
<evidence type="ECO:0000313" key="3">
    <source>
        <dbReference type="Proteomes" id="UP000335636"/>
    </source>
</evidence>
<organism evidence="2 3">
    <name type="scientific">Marmota monax</name>
    <name type="common">Woodchuck</name>
    <dbReference type="NCBI Taxonomy" id="9995"/>
    <lineage>
        <taxon>Eukaryota</taxon>
        <taxon>Metazoa</taxon>
        <taxon>Chordata</taxon>
        <taxon>Craniata</taxon>
        <taxon>Vertebrata</taxon>
        <taxon>Euteleostomi</taxon>
        <taxon>Mammalia</taxon>
        <taxon>Eutheria</taxon>
        <taxon>Euarchontoglires</taxon>
        <taxon>Glires</taxon>
        <taxon>Rodentia</taxon>
        <taxon>Sciuromorpha</taxon>
        <taxon>Sciuridae</taxon>
        <taxon>Xerinae</taxon>
        <taxon>Marmotini</taxon>
        <taxon>Marmota</taxon>
    </lineage>
</organism>
<dbReference type="EMBL" id="CABDUW010000079">
    <property type="protein sequence ID" value="VTJ57371.1"/>
    <property type="molecule type" value="Genomic_DNA"/>
</dbReference>
<dbReference type="AlphaFoldDB" id="A0A5E4AKT1"/>
<feature type="non-terminal residue" evidence="2">
    <location>
        <position position="97"/>
    </location>
</feature>
<accession>A0A5E4AKT1</accession>
<keyword evidence="3" id="KW-1185">Reference proteome</keyword>
<reference evidence="2" key="1">
    <citation type="submission" date="2019-04" db="EMBL/GenBank/DDBJ databases">
        <authorList>
            <person name="Alioto T."/>
            <person name="Alioto T."/>
        </authorList>
    </citation>
    <scope>NUCLEOTIDE SEQUENCE [LARGE SCALE GENOMIC DNA]</scope>
</reference>
<name>A0A5E4AKT1_MARMO</name>
<feature type="region of interest" description="Disordered" evidence="1">
    <location>
        <begin position="76"/>
        <end position="97"/>
    </location>
</feature>
<protein>
    <submittedName>
        <fullName evidence="2">Uncharacterized protein</fullName>
    </submittedName>
</protein>
<dbReference type="Proteomes" id="UP000335636">
    <property type="component" value="Unassembled WGS sequence"/>
</dbReference>
<comment type="caution">
    <text evidence="2">The sequence shown here is derived from an EMBL/GenBank/DDBJ whole genome shotgun (WGS) entry which is preliminary data.</text>
</comment>